<dbReference type="SUPFAM" id="SSF55298">
    <property type="entry name" value="YjgF-like"/>
    <property type="match status" value="1"/>
</dbReference>
<dbReference type="RefSeq" id="WP_227390932.1">
    <property type="nucleotide sequence ID" value="NZ_JBHSCJ010000008.1"/>
</dbReference>
<comment type="caution">
    <text evidence="2">The sequence shown here is derived from an EMBL/GenBank/DDBJ whole genome shotgun (WGS) entry which is preliminary data.</text>
</comment>
<sequence>MPQFINDPTLPKPDFPGSHMVVDDHYVFISGLTIADIADDIPATLDTAEQTRRVMRELERMLRQEELGWTDVVRVDIHLSDLAEIHKLDGVYAEFFEPGRYPARTCTESPKLSGTSRVEITLMASRAGQARTPPGTPRSDEDTGPE</sequence>
<dbReference type="Gene3D" id="3.30.1330.40">
    <property type="entry name" value="RutC-like"/>
    <property type="match status" value="1"/>
</dbReference>
<dbReference type="PANTHER" id="PTHR11803:SF39">
    <property type="entry name" value="2-IMINOBUTANOATE_2-IMINOPROPANOATE DEAMINASE"/>
    <property type="match status" value="1"/>
</dbReference>
<dbReference type="Pfam" id="PF01042">
    <property type="entry name" value="Ribonuc_L-PSP"/>
    <property type="match status" value="1"/>
</dbReference>
<keyword evidence="3" id="KW-1185">Reference proteome</keyword>
<dbReference type="EMBL" id="WHVL01000006">
    <property type="protein sequence ID" value="MCB8890262.1"/>
    <property type="molecule type" value="Genomic_DNA"/>
</dbReference>
<dbReference type="Proteomes" id="UP001319882">
    <property type="component" value="Unassembled WGS sequence"/>
</dbReference>
<accession>A0ABS8DVD3</accession>
<dbReference type="CDD" id="cd00448">
    <property type="entry name" value="YjgF_YER057c_UK114_family"/>
    <property type="match status" value="1"/>
</dbReference>
<name>A0ABS8DVD3_9GAMM</name>
<dbReference type="InterPro" id="IPR035959">
    <property type="entry name" value="RutC-like_sf"/>
</dbReference>
<evidence type="ECO:0000256" key="1">
    <source>
        <dbReference type="SAM" id="MobiDB-lite"/>
    </source>
</evidence>
<gene>
    <name evidence="2" type="ORF">GEV37_14180</name>
</gene>
<feature type="region of interest" description="Disordered" evidence="1">
    <location>
        <begin position="124"/>
        <end position="146"/>
    </location>
</feature>
<evidence type="ECO:0000313" key="2">
    <source>
        <dbReference type="EMBL" id="MCB8890262.1"/>
    </source>
</evidence>
<evidence type="ECO:0000313" key="3">
    <source>
        <dbReference type="Proteomes" id="UP001319882"/>
    </source>
</evidence>
<reference evidence="2 3" key="1">
    <citation type="journal article" date="2021" name="Sci. Rep.">
        <title>Genome analysis of a halophilic bacterium Halomonas malpeensis YU-PRIM-29(T) reveals its exopolysaccharide and pigment producing capabilities.</title>
        <authorList>
            <person name="Athmika"/>
            <person name="Ghate S.D."/>
            <person name="Arun A.B."/>
            <person name="Rao S.S."/>
            <person name="Kumar S.T.A."/>
            <person name="Kandiyil M.K."/>
            <person name="Saptami K."/>
            <person name="Rekha P.D."/>
        </authorList>
    </citation>
    <scope>NUCLEOTIDE SEQUENCE [LARGE SCALE GENOMIC DNA]</scope>
    <source>
        <strain evidence="3">prim 29</strain>
    </source>
</reference>
<protein>
    <submittedName>
        <fullName evidence="2">RidA family protein</fullName>
    </submittedName>
</protein>
<dbReference type="InterPro" id="IPR006175">
    <property type="entry name" value="YjgF/YER057c/UK114"/>
</dbReference>
<dbReference type="PANTHER" id="PTHR11803">
    <property type="entry name" value="2-IMINOBUTANOATE/2-IMINOPROPANOATE DEAMINASE RIDA"/>
    <property type="match status" value="1"/>
</dbReference>
<organism evidence="2 3">
    <name type="scientific">Vreelandella malpeensis</name>
    <dbReference type="NCBI Taxonomy" id="1172368"/>
    <lineage>
        <taxon>Bacteria</taxon>
        <taxon>Pseudomonadati</taxon>
        <taxon>Pseudomonadota</taxon>
        <taxon>Gammaproteobacteria</taxon>
        <taxon>Oceanospirillales</taxon>
        <taxon>Halomonadaceae</taxon>
        <taxon>Vreelandella</taxon>
    </lineage>
</organism>
<proteinExistence type="predicted"/>